<gene>
    <name evidence="7 10" type="primary">aroA</name>
    <name evidence="9" type="ORF">ENT99_03165</name>
    <name evidence="10" type="ORF">ENU64_03125</name>
</gene>
<dbReference type="HAMAP" id="MF_00210">
    <property type="entry name" value="EPSP_synth"/>
    <property type="match status" value="1"/>
</dbReference>
<dbReference type="PANTHER" id="PTHR21090:SF5">
    <property type="entry name" value="PENTAFUNCTIONAL AROM POLYPEPTIDE"/>
    <property type="match status" value="1"/>
</dbReference>
<evidence type="ECO:0000256" key="5">
    <source>
        <dbReference type="ARBA" id="ARBA00023141"/>
    </source>
</evidence>
<feature type="binding site" evidence="7">
    <location>
        <position position="156"/>
    </location>
    <ligand>
        <name>phosphoenolpyruvate</name>
        <dbReference type="ChEBI" id="CHEBI:58702"/>
    </ligand>
</feature>
<feature type="binding site" evidence="7">
    <location>
        <position position="20"/>
    </location>
    <ligand>
        <name>phosphoenolpyruvate</name>
        <dbReference type="ChEBI" id="CHEBI:58702"/>
    </ligand>
</feature>
<evidence type="ECO:0000313" key="10">
    <source>
        <dbReference type="EMBL" id="HGT98403.1"/>
    </source>
</evidence>
<comment type="subcellular location">
    <subcellularLocation>
        <location evidence="7">Cytoplasm</location>
    </subcellularLocation>
</comment>
<dbReference type="InterPro" id="IPR036968">
    <property type="entry name" value="Enolpyruvate_Tfrase_sf"/>
</dbReference>
<proteinExistence type="inferred from homology"/>
<dbReference type="GO" id="GO:0008652">
    <property type="term" value="P:amino acid biosynthetic process"/>
    <property type="evidence" value="ECO:0007669"/>
    <property type="project" value="UniProtKB-KW"/>
</dbReference>
<keyword evidence="7" id="KW-0963">Cytoplasm</keyword>
<dbReference type="InterPro" id="IPR006264">
    <property type="entry name" value="EPSP_synthase"/>
</dbReference>
<comment type="similarity">
    <text evidence="2 7">Belongs to the EPSP synthase family.</text>
</comment>
<accession>A0A7J3MXV7</accession>
<feature type="domain" description="Enolpyruvate transferase" evidence="8">
    <location>
        <begin position="7"/>
        <end position="404"/>
    </location>
</feature>
<feature type="binding site" evidence="7">
    <location>
        <position position="25"/>
    </location>
    <ligand>
        <name>3-phosphoshikimate</name>
        <dbReference type="ChEBI" id="CHEBI:145989"/>
    </ligand>
</feature>
<evidence type="ECO:0000256" key="2">
    <source>
        <dbReference type="ARBA" id="ARBA00009948"/>
    </source>
</evidence>
<feature type="active site" description="Proton acceptor" evidence="7">
    <location>
        <position position="300"/>
    </location>
</feature>
<feature type="binding site" evidence="7">
    <location>
        <position position="154"/>
    </location>
    <ligand>
        <name>3-phosphoshikimate</name>
        <dbReference type="ChEBI" id="CHEBI:145989"/>
    </ligand>
</feature>
<feature type="binding site" evidence="7">
    <location>
        <position position="331"/>
    </location>
    <ligand>
        <name>phosphoenolpyruvate</name>
        <dbReference type="ChEBI" id="CHEBI:58702"/>
    </ligand>
</feature>
<dbReference type="GO" id="GO:0009423">
    <property type="term" value="P:chorismate biosynthetic process"/>
    <property type="evidence" value="ECO:0007669"/>
    <property type="project" value="UniProtKB-UniRule"/>
</dbReference>
<feature type="binding site" evidence="7">
    <location>
        <position position="21"/>
    </location>
    <ligand>
        <name>3-phosphoshikimate</name>
        <dbReference type="ChEBI" id="CHEBI:145989"/>
    </ligand>
</feature>
<feature type="binding site" evidence="7">
    <location>
        <position position="156"/>
    </location>
    <ligand>
        <name>3-phosphoshikimate</name>
        <dbReference type="ChEBI" id="CHEBI:145989"/>
    </ligand>
</feature>
<comment type="catalytic activity">
    <reaction evidence="6">
        <text>3-phosphoshikimate + phosphoenolpyruvate = 5-O-(1-carboxyvinyl)-3-phosphoshikimate + phosphate</text>
        <dbReference type="Rhea" id="RHEA:21256"/>
        <dbReference type="ChEBI" id="CHEBI:43474"/>
        <dbReference type="ChEBI" id="CHEBI:57701"/>
        <dbReference type="ChEBI" id="CHEBI:58702"/>
        <dbReference type="ChEBI" id="CHEBI:145989"/>
        <dbReference type="EC" id="2.5.1.19"/>
    </reaction>
    <physiologicalReaction direction="left-to-right" evidence="6">
        <dbReference type="Rhea" id="RHEA:21257"/>
    </physiologicalReaction>
</comment>
<organism evidence="10">
    <name type="scientific">Ignisphaera aggregans</name>
    <dbReference type="NCBI Taxonomy" id="334771"/>
    <lineage>
        <taxon>Archaea</taxon>
        <taxon>Thermoproteota</taxon>
        <taxon>Thermoprotei</taxon>
        <taxon>Desulfurococcales</taxon>
        <taxon>Desulfurococcaceae</taxon>
        <taxon>Ignisphaera</taxon>
    </lineage>
</organism>
<dbReference type="PIRSF" id="PIRSF000505">
    <property type="entry name" value="EPSPS"/>
    <property type="match status" value="1"/>
</dbReference>
<dbReference type="AlphaFoldDB" id="A0A7J3MXV7"/>
<evidence type="ECO:0000256" key="3">
    <source>
        <dbReference type="ARBA" id="ARBA00022605"/>
    </source>
</evidence>
<protein>
    <recommendedName>
        <fullName evidence="7">3-phosphoshikimate 1-carboxyvinyltransferase</fullName>
        <ecNumber evidence="7">2.5.1.19</ecNumber>
    </recommendedName>
    <alternativeName>
        <fullName evidence="7">5-enolpyruvylshikimate-3-phosphate synthase</fullName>
        <shortName evidence="7">EPSP synthase</shortName>
        <shortName evidence="7">EPSPS</shortName>
    </alternativeName>
</protein>
<feature type="binding site" evidence="7">
    <location>
        <position position="20"/>
    </location>
    <ligand>
        <name>3-phosphoshikimate</name>
        <dbReference type="ChEBI" id="CHEBI:145989"/>
    </ligand>
</feature>
<dbReference type="EMBL" id="DTDH01000091">
    <property type="protein sequence ID" value="HGT98403.1"/>
    <property type="molecule type" value="Genomic_DNA"/>
</dbReference>
<feature type="binding site" evidence="7">
    <location>
        <position position="327"/>
    </location>
    <ligand>
        <name>3-phosphoshikimate</name>
        <dbReference type="ChEBI" id="CHEBI:145989"/>
    </ligand>
</feature>
<dbReference type="InterPro" id="IPR013792">
    <property type="entry name" value="RNA3'P_cycl/enolpyr_Trfase_a/b"/>
</dbReference>
<dbReference type="EC" id="2.5.1.19" evidence="7"/>
<evidence type="ECO:0000256" key="4">
    <source>
        <dbReference type="ARBA" id="ARBA00022679"/>
    </source>
</evidence>
<dbReference type="SUPFAM" id="SSF55205">
    <property type="entry name" value="EPT/RTPC-like"/>
    <property type="match status" value="1"/>
</dbReference>
<sequence>MKVIVSPSRISGTIDAPQSKSYAIRYIFCSTIAPIELYDLALSNDVEDAIEAVKVLGIEYTGGKFVKKGEELKIVKDYLYLRGSATTLRMFIPIALIVGGKITIDGDESLRRRPLKAIIESLEDKGIKFSSRSLPLTIEGKLRDTYIEIPGYESSQYVSGFMIAFAIAGGGTIKITPPIVSKSYINLTASILKKIGVDVNVYSNRIEIDVKDRVSGYTGKVPGDYLLASFYVSSALLTNGRIEVRNLPQPEEYVGDHTIVDVYEAMGAQSIYIDGVWIAEASESHKGYRGIDIDVEDSPDMALSIVPLASIADGITNIENVSRLRIKESDRVTEIVKVLKSFGIEVYTDYKRIRIHGSKPVSGKVVCPNDHRIAMMATPIALRVGGVIDRAECVEKSNPNFWNDIVKLGGKIEII</sequence>
<dbReference type="Gene3D" id="3.65.10.10">
    <property type="entry name" value="Enolpyruvate transferase domain"/>
    <property type="match status" value="2"/>
</dbReference>
<dbReference type="UniPathway" id="UPA00053">
    <property type="reaction ID" value="UER00089"/>
</dbReference>
<comment type="subunit">
    <text evidence="7">Monomer.</text>
</comment>
<comment type="caution">
    <text evidence="10">The sequence shown here is derived from an EMBL/GenBank/DDBJ whole genome shotgun (WGS) entry which is preliminary data.</text>
</comment>
<comment type="pathway">
    <text evidence="1">Metabolic intermediate biosynthesis; chorismate biosynthesis; chorismate from D-erythrose 4-phosphate and phosphoenolpyruvate: step 6/7.</text>
</comment>
<evidence type="ECO:0000256" key="7">
    <source>
        <dbReference type="HAMAP-Rule" id="MF_00210"/>
    </source>
</evidence>
<dbReference type="GO" id="GO:0005737">
    <property type="term" value="C:cytoplasm"/>
    <property type="evidence" value="ECO:0007669"/>
    <property type="project" value="UniProtKB-SubCell"/>
</dbReference>
<dbReference type="PANTHER" id="PTHR21090">
    <property type="entry name" value="AROM/DEHYDROQUINATE SYNTHASE"/>
    <property type="match status" value="1"/>
</dbReference>
<dbReference type="GO" id="GO:0009073">
    <property type="term" value="P:aromatic amino acid family biosynthetic process"/>
    <property type="evidence" value="ECO:0007669"/>
    <property type="project" value="UniProtKB-KW"/>
</dbReference>
<evidence type="ECO:0000259" key="8">
    <source>
        <dbReference type="Pfam" id="PF00275"/>
    </source>
</evidence>
<feature type="binding site" evidence="7">
    <location>
        <position position="372"/>
    </location>
    <ligand>
        <name>phosphoenolpyruvate</name>
        <dbReference type="ChEBI" id="CHEBI:58702"/>
    </ligand>
</feature>
<dbReference type="InterPro" id="IPR001986">
    <property type="entry name" value="Enolpyruvate_Tfrase_dom"/>
</dbReference>
<keyword evidence="5 7" id="KW-0057">Aromatic amino acid biosynthesis</keyword>
<reference evidence="10" key="1">
    <citation type="journal article" date="2020" name="mSystems">
        <title>Genome- and Community-Level Interaction Insights into Carbon Utilization and Element Cycling Functions of Hydrothermarchaeota in Hydrothermal Sediment.</title>
        <authorList>
            <person name="Zhou Z."/>
            <person name="Liu Y."/>
            <person name="Xu W."/>
            <person name="Pan J."/>
            <person name="Luo Z.H."/>
            <person name="Li M."/>
        </authorList>
    </citation>
    <scope>NUCLEOTIDE SEQUENCE [LARGE SCALE GENOMIC DNA]</scope>
    <source>
        <strain evidence="9">SpSt-629</strain>
        <strain evidence="10">SpSt-688</strain>
    </source>
</reference>
<dbReference type="NCBIfam" id="TIGR01356">
    <property type="entry name" value="aroA"/>
    <property type="match status" value="1"/>
</dbReference>
<feature type="binding site" evidence="7">
    <location>
        <position position="396"/>
    </location>
    <ligand>
        <name>phosphoenolpyruvate</name>
        <dbReference type="ChEBI" id="CHEBI:58702"/>
    </ligand>
</feature>
<dbReference type="GO" id="GO:0003866">
    <property type="term" value="F:3-phosphoshikimate 1-carboxyvinyltransferase activity"/>
    <property type="evidence" value="ECO:0007669"/>
    <property type="project" value="UniProtKB-UniRule"/>
</dbReference>
<evidence type="ECO:0000256" key="1">
    <source>
        <dbReference type="ARBA" id="ARBA00004811"/>
    </source>
</evidence>
<feature type="binding site" evidence="7">
    <location>
        <position position="181"/>
    </location>
    <ligand>
        <name>3-phosphoshikimate</name>
        <dbReference type="ChEBI" id="CHEBI:145989"/>
    </ligand>
</feature>
<feature type="binding site" evidence="7">
    <location>
        <position position="113"/>
    </location>
    <ligand>
        <name>phosphoenolpyruvate</name>
        <dbReference type="ChEBI" id="CHEBI:58702"/>
    </ligand>
</feature>
<evidence type="ECO:0000313" key="9">
    <source>
        <dbReference type="EMBL" id="HFQ78686.1"/>
    </source>
</evidence>
<dbReference type="EMBL" id="DTAU01000053">
    <property type="protein sequence ID" value="HFQ78686.1"/>
    <property type="molecule type" value="Genomic_DNA"/>
</dbReference>
<comment type="caution">
    <text evidence="7">Lacks conserved residue(s) required for the propagation of feature annotation.</text>
</comment>
<evidence type="ECO:0000256" key="6">
    <source>
        <dbReference type="ARBA" id="ARBA00044633"/>
    </source>
</evidence>
<keyword evidence="3 7" id="KW-0028">Amino-acid biosynthesis</keyword>
<comment type="function">
    <text evidence="7">Catalyzes the transfer of the enolpyruvyl moiety of phosphoenolpyruvate (PEP) to the 5-hydroxyl of shikimate-3-phosphate (S3P) to produce enolpyruvyl shikimate-3-phosphate and inorganic phosphate.</text>
</comment>
<feature type="binding site" evidence="7">
    <location>
        <position position="155"/>
    </location>
    <ligand>
        <name>3-phosphoshikimate</name>
        <dbReference type="ChEBI" id="CHEBI:145989"/>
    </ligand>
</feature>
<keyword evidence="4 7" id="KW-0808">Transferase</keyword>
<dbReference type="Pfam" id="PF00275">
    <property type="entry name" value="EPSP_synthase"/>
    <property type="match status" value="1"/>
</dbReference>
<name>A0A7J3MXV7_9CREN</name>
<feature type="binding site" evidence="7">
    <location>
        <position position="300"/>
    </location>
    <ligand>
        <name>3-phosphoshikimate</name>
        <dbReference type="ChEBI" id="CHEBI:145989"/>
    </ligand>
</feature>